<organism evidence="1">
    <name type="scientific">marine sediment metagenome</name>
    <dbReference type="NCBI Taxonomy" id="412755"/>
    <lineage>
        <taxon>unclassified sequences</taxon>
        <taxon>metagenomes</taxon>
        <taxon>ecological metagenomes</taxon>
    </lineage>
</organism>
<dbReference type="EMBL" id="BARV01007101">
    <property type="protein sequence ID" value="GAI03670.1"/>
    <property type="molecule type" value="Genomic_DNA"/>
</dbReference>
<gene>
    <name evidence="1" type="ORF">S06H3_14517</name>
</gene>
<reference evidence="1" key="1">
    <citation type="journal article" date="2014" name="Front. Microbiol.">
        <title>High frequency of phylogenetically diverse reductive dehalogenase-homologous genes in deep subseafloor sedimentary metagenomes.</title>
        <authorList>
            <person name="Kawai M."/>
            <person name="Futagami T."/>
            <person name="Toyoda A."/>
            <person name="Takaki Y."/>
            <person name="Nishi S."/>
            <person name="Hori S."/>
            <person name="Arai W."/>
            <person name="Tsubouchi T."/>
            <person name="Morono Y."/>
            <person name="Uchiyama I."/>
            <person name="Ito T."/>
            <person name="Fujiyama A."/>
            <person name="Inagaki F."/>
            <person name="Takami H."/>
        </authorList>
    </citation>
    <scope>NUCLEOTIDE SEQUENCE</scope>
    <source>
        <strain evidence="1">Expedition CK06-06</strain>
    </source>
</reference>
<sequence length="47" mass="5658">MSSEEWHSFLIGLFEVLCPWPARYRITRQSDFKPFKEHHYYLGGRAA</sequence>
<name>X1LMQ2_9ZZZZ</name>
<comment type="caution">
    <text evidence="1">The sequence shown here is derived from an EMBL/GenBank/DDBJ whole genome shotgun (WGS) entry which is preliminary data.</text>
</comment>
<accession>X1LMQ2</accession>
<protein>
    <submittedName>
        <fullName evidence="1">Uncharacterized protein</fullName>
    </submittedName>
</protein>
<feature type="non-terminal residue" evidence="1">
    <location>
        <position position="47"/>
    </location>
</feature>
<dbReference type="AlphaFoldDB" id="X1LMQ2"/>
<proteinExistence type="predicted"/>
<evidence type="ECO:0000313" key="1">
    <source>
        <dbReference type="EMBL" id="GAI03670.1"/>
    </source>
</evidence>